<dbReference type="Proteomes" id="UP001623661">
    <property type="component" value="Unassembled WGS sequence"/>
</dbReference>
<gene>
    <name evidence="1" type="ORF">ACJDUH_06250</name>
</gene>
<keyword evidence="2" id="KW-1185">Reference proteome</keyword>
<proteinExistence type="predicted"/>
<organism evidence="1 2">
    <name type="scientific">Candidatus Clostridium radicumherbarum</name>
    <dbReference type="NCBI Taxonomy" id="3381662"/>
    <lineage>
        <taxon>Bacteria</taxon>
        <taxon>Bacillati</taxon>
        <taxon>Bacillota</taxon>
        <taxon>Clostridia</taxon>
        <taxon>Eubacteriales</taxon>
        <taxon>Clostridiaceae</taxon>
        <taxon>Clostridium</taxon>
    </lineage>
</organism>
<name>A0ABW8TRT7_9CLOT</name>
<evidence type="ECO:0000313" key="1">
    <source>
        <dbReference type="EMBL" id="MFL0267700.1"/>
    </source>
</evidence>
<comment type="caution">
    <text evidence="1">The sequence shown here is derived from an EMBL/GenBank/DDBJ whole genome shotgun (WGS) entry which is preliminary data.</text>
</comment>
<dbReference type="EMBL" id="JBJHZY010000001">
    <property type="protein sequence ID" value="MFL0267700.1"/>
    <property type="molecule type" value="Genomic_DNA"/>
</dbReference>
<sequence>MEIGTEISLKCPKCGSCNFELIREATYLYTYDLDSLGKESWLTNNESFPFLFNNREQIKESETLKCKECSSTFPCSLNKDNKEMKLIILQKAIRSDFQENPQFLG</sequence>
<evidence type="ECO:0000313" key="2">
    <source>
        <dbReference type="Proteomes" id="UP001623661"/>
    </source>
</evidence>
<reference evidence="1 2" key="1">
    <citation type="submission" date="2024-11" db="EMBL/GenBank/DDBJ databases">
        <authorList>
            <person name="Heng Y.C."/>
            <person name="Lim A.C.H."/>
            <person name="Lee J.K.Y."/>
            <person name="Kittelmann S."/>
        </authorList>
    </citation>
    <scope>NUCLEOTIDE SEQUENCE [LARGE SCALE GENOMIC DNA]</scope>
    <source>
        <strain evidence="1 2">WILCCON 0202</strain>
    </source>
</reference>
<dbReference type="RefSeq" id="WP_406764295.1">
    <property type="nucleotide sequence ID" value="NZ_JBJHZY010000001.1"/>
</dbReference>
<protein>
    <submittedName>
        <fullName evidence="1">Uncharacterized protein</fullName>
    </submittedName>
</protein>
<accession>A0ABW8TRT7</accession>